<dbReference type="PANTHER" id="PTHR46743">
    <property type="entry name" value="TEICHOIC ACIDS EXPORT ATP-BINDING PROTEIN TAGH"/>
    <property type="match status" value="1"/>
</dbReference>
<reference evidence="6 8" key="1">
    <citation type="submission" date="2015-11" db="EMBL/GenBank/DDBJ databases">
        <title>Genomic analysis of 38 Legionella species identifies large and diverse effector repertoires.</title>
        <authorList>
            <person name="Burstein D."/>
            <person name="Amaro F."/>
            <person name="Zusman T."/>
            <person name="Lifshitz Z."/>
            <person name="Cohen O."/>
            <person name="Gilbert J.A."/>
            <person name="Pupko T."/>
            <person name="Shuman H.A."/>
            <person name="Segal G."/>
        </authorList>
    </citation>
    <scope>NUCLEOTIDE SEQUENCE [LARGE SCALE GENOMIC DNA]</scope>
    <source>
        <strain evidence="6 8">Lyon 8420412</strain>
    </source>
</reference>
<evidence type="ECO:0000313" key="7">
    <source>
        <dbReference type="EMBL" id="STX46288.1"/>
    </source>
</evidence>
<dbReference type="Gene3D" id="2.70.50.60">
    <property type="entry name" value="abc- transporter (atp binding component) like domain"/>
    <property type="match status" value="1"/>
</dbReference>
<dbReference type="SUPFAM" id="SSF52540">
    <property type="entry name" value="P-loop containing nucleoside triphosphate hydrolases"/>
    <property type="match status" value="1"/>
</dbReference>
<protein>
    <submittedName>
        <fullName evidence="7">ABC transporter of LPS O-antigen</fullName>
        <ecNumber evidence="7">3.6.3.40</ecNumber>
    </submittedName>
</protein>
<dbReference type="GO" id="GO:0140359">
    <property type="term" value="F:ABC-type transporter activity"/>
    <property type="evidence" value="ECO:0007669"/>
    <property type="project" value="InterPro"/>
</dbReference>
<dbReference type="Proteomes" id="UP000254476">
    <property type="component" value="Unassembled WGS sequence"/>
</dbReference>
<evidence type="ECO:0000259" key="5">
    <source>
        <dbReference type="PROSITE" id="PS50893"/>
    </source>
</evidence>
<dbReference type="GO" id="GO:0016020">
    <property type="term" value="C:membrane"/>
    <property type="evidence" value="ECO:0007669"/>
    <property type="project" value="InterPro"/>
</dbReference>
<dbReference type="EMBL" id="LNYE01000020">
    <property type="protein sequence ID" value="KTD12108.1"/>
    <property type="molecule type" value="Genomic_DNA"/>
</dbReference>
<dbReference type="Gene3D" id="3.40.50.300">
    <property type="entry name" value="P-loop containing nucleotide triphosphate hydrolases"/>
    <property type="match status" value="1"/>
</dbReference>
<keyword evidence="2" id="KW-0813">Transport</keyword>
<dbReference type="CDD" id="cd10147">
    <property type="entry name" value="Wzt_C-like"/>
    <property type="match status" value="1"/>
</dbReference>
<dbReference type="AlphaFoldDB" id="A0A378JH98"/>
<dbReference type="SMART" id="SM00382">
    <property type="entry name" value="AAA"/>
    <property type="match status" value="1"/>
</dbReference>
<evidence type="ECO:0000256" key="4">
    <source>
        <dbReference type="ARBA" id="ARBA00022840"/>
    </source>
</evidence>
<dbReference type="STRING" id="45066.Lgra_1566"/>
<evidence type="ECO:0000313" key="9">
    <source>
        <dbReference type="Proteomes" id="UP000254476"/>
    </source>
</evidence>
<accession>A0A378JH98</accession>
<dbReference type="Pfam" id="PF00005">
    <property type="entry name" value="ABC_tran"/>
    <property type="match status" value="1"/>
</dbReference>
<organism evidence="7 9">
    <name type="scientific">Legionella gratiana</name>
    <dbReference type="NCBI Taxonomy" id="45066"/>
    <lineage>
        <taxon>Bacteria</taxon>
        <taxon>Pseudomonadati</taxon>
        <taxon>Pseudomonadota</taxon>
        <taxon>Gammaproteobacteria</taxon>
        <taxon>Legionellales</taxon>
        <taxon>Legionellaceae</taxon>
        <taxon>Legionella</taxon>
    </lineage>
</organism>
<reference evidence="7 9" key="2">
    <citation type="submission" date="2018-06" db="EMBL/GenBank/DDBJ databases">
        <authorList>
            <consortium name="Pathogen Informatics"/>
            <person name="Doyle S."/>
        </authorList>
    </citation>
    <scope>NUCLEOTIDE SEQUENCE [LARGE SCALE GENOMIC DNA]</scope>
    <source>
        <strain evidence="7 9">NCTC12388</strain>
    </source>
</reference>
<dbReference type="InterPro" id="IPR050683">
    <property type="entry name" value="Bact_Polysacc_Export_ATP-bd"/>
</dbReference>
<comment type="similarity">
    <text evidence="1">Belongs to the ABC transporter superfamily.</text>
</comment>
<dbReference type="GO" id="GO:0016887">
    <property type="term" value="F:ATP hydrolysis activity"/>
    <property type="evidence" value="ECO:0007669"/>
    <property type="project" value="InterPro"/>
</dbReference>
<name>A0A378JH98_9GAMM</name>
<dbReference type="Pfam" id="PF14524">
    <property type="entry name" value="Wzt_C"/>
    <property type="match status" value="1"/>
</dbReference>
<evidence type="ECO:0000256" key="2">
    <source>
        <dbReference type="ARBA" id="ARBA00022448"/>
    </source>
</evidence>
<evidence type="ECO:0000313" key="8">
    <source>
        <dbReference type="Proteomes" id="UP000054691"/>
    </source>
</evidence>
<proteinExistence type="inferred from homology"/>
<gene>
    <name evidence="7" type="primary">tagH</name>
    <name evidence="6" type="ORF">Lgra_1566</name>
    <name evidence="7" type="ORF">NCTC12388_03050</name>
</gene>
<dbReference type="InterPro" id="IPR027417">
    <property type="entry name" value="P-loop_NTPase"/>
</dbReference>
<dbReference type="InterPro" id="IPR029439">
    <property type="entry name" value="Wzt_C"/>
</dbReference>
<keyword evidence="4" id="KW-0067">ATP-binding</keyword>
<dbReference type="GO" id="GO:0005524">
    <property type="term" value="F:ATP binding"/>
    <property type="evidence" value="ECO:0007669"/>
    <property type="project" value="UniProtKB-KW"/>
</dbReference>
<dbReference type="EMBL" id="UGOB01000001">
    <property type="protein sequence ID" value="STX46288.1"/>
    <property type="molecule type" value="Genomic_DNA"/>
</dbReference>
<evidence type="ECO:0000256" key="3">
    <source>
        <dbReference type="ARBA" id="ARBA00022741"/>
    </source>
</evidence>
<keyword evidence="3" id="KW-0547">Nucleotide-binding</keyword>
<dbReference type="InterPro" id="IPR003593">
    <property type="entry name" value="AAA+_ATPase"/>
</dbReference>
<dbReference type="PANTHER" id="PTHR46743:SF2">
    <property type="entry name" value="TEICHOIC ACIDS EXPORT ATP-BINDING PROTEIN TAGH"/>
    <property type="match status" value="1"/>
</dbReference>
<dbReference type="InterPro" id="IPR003439">
    <property type="entry name" value="ABC_transporter-like_ATP-bd"/>
</dbReference>
<dbReference type="EC" id="3.6.3.40" evidence="7"/>
<dbReference type="InterPro" id="IPR015860">
    <property type="entry name" value="ABC_transpr_TagH-like"/>
</dbReference>
<dbReference type="RefSeq" id="WP_058498698.1">
    <property type="nucleotide sequence ID" value="NZ_CAAAHW010000007.1"/>
</dbReference>
<dbReference type="PROSITE" id="PS50893">
    <property type="entry name" value="ABC_TRANSPORTER_2"/>
    <property type="match status" value="1"/>
</dbReference>
<dbReference type="OrthoDB" id="9778870at2"/>
<evidence type="ECO:0000313" key="6">
    <source>
        <dbReference type="EMBL" id="KTD12108.1"/>
    </source>
</evidence>
<feature type="domain" description="ABC transporter" evidence="5">
    <location>
        <begin position="24"/>
        <end position="248"/>
    </location>
</feature>
<keyword evidence="7" id="KW-0378">Hydrolase</keyword>
<dbReference type="CDD" id="cd03220">
    <property type="entry name" value="ABC_KpsT_Wzt"/>
    <property type="match status" value="1"/>
</dbReference>
<sequence length="436" mass="48846">MSSEIAIKVNNLSKCYHIYEKPHDRLLQILRRNRKQYYREFWALKDVSFQVNKGETVGIIGKNGSGKSTLLQIICGTLTATEGEVQTQGRIAALLELGSGFNPEFTGRENVYMNATMLGLSKKEIDERFDDIVAFADIGDFIEQPIKTYSTGMTIRLAFAVQSQVEPDILIVDEALAVGDAKFQAKCFDRLKQLRENGTSILLVTHSSDQIVTHCSQALLLNNGVVMELGEPRHVVNRYVDLLFGKANTQELPEEQQPAIETTKPQYKLSTSADMFSTRPCYNPYEYRWGDGAAKILDFYMEVENNPYPSVITTGQLITFQIAAIFLRDVIRPIFGITIKTKEGLPVYGANSETLNVDEFKTFGSNGKIIQSEVSFHCKLASGDYFVSFGVASRQGEDIIPHDRRYDSVHLHVLSETNFFGLVDLGLKLSAQEVCT</sequence>
<evidence type="ECO:0000256" key="1">
    <source>
        <dbReference type="ARBA" id="ARBA00005417"/>
    </source>
</evidence>
<keyword evidence="8" id="KW-1185">Reference proteome</keyword>
<dbReference type="Proteomes" id="UP000054691">
    <property type="component" value="Unassembled WGS sequence"/>
</dbReference>